<evidence type="ECO:0000256" key="2">
    <source>
        <dbReference type="ARBA" id="ARBA00001913"/>
    </source>
</evidence>
<evidence type="ECO:0000256" key="4">
    <source>
        <dbReference type="ARBA" id="ARBA00012272"/>
    </source>
</evidence>
<evidence type="ECO:0000256" key="1">
    <source>
        <dbReference type="ARBA" id="ARBA00000695"/>
    </source>
</evidence>
<dbReference type="Proteomes" id="UP000095284">
    <property type="component" value="Unplaced"/>
</dbReference>
<name>A0A1I7SIQ8_BURXY</name>
<evidence type="ECO:0000313" key="10">
    <source>
        <dbReference type="WBParaSite" id="BXY_1293100.1"/>
    </source>
</evidence>
<dbReference type="EC" id="4.2.2.2" evidence="4"/>
<keyword evidence="6" id="KW-0732">Signal</keyword>
<evidence type="ECO:0000256" key="6">
    <source>
        <dbReference type="ARBA" id="ARBA00022729"/>
    </source>
</evidence>
<keyword evidence="8" id="KW-0456">Lyase</keyword>
<reference evidence="10" key="1">
    <citation type="submission" date="2016-11" db="UniProtKB">
        <authorList>
            <consortium name="WormBaseParasite"/>
        </authorList>
    </citation>
    <scope>IDENTIFICATION</scope>
</reference>
<keyword evidence="7" id="KW-0106">Calcium</keyword>
<dbReference type="WBParaSite" id="BXY_1293100.1">
    <property type="protein sequence ID" value="BXY_1293100.1"/>
    <property type="gene ID" value="BXY_1293100"/>
</dbReference>
<accession>A0A1I7SIQ8</accession>
<evidence type="ECO:0000256" key="7">
    <source>
        <dbReference type="ARBA" id="ARBA00022837"/>
    </source>
</evidence>
<keyword evidence="5" id="KW-0964">Secreted</keyword>
<proteinExistence type="predicted"/>
<evidence type="ECO:0000313" key="9">
    <source>
        <dbReference type="Proteomes" id="UP000095284"/>
    </source>
</evidence>
<dbReference type="Gene3D" id="2.160.20.10">
    <property type="entry name" value="Single-stranded right-handed beta-helix, Pectin lyase-like"/>
    <property type="match status" value="1"/>
</dbReference>
<sequence length="87" mass="8980">YNGFDRHVVMDGVTVSGKMKVLAGVNGNYGDTATLTNVKIPAGGVACENFKGVNNNSVEPVGVASYKQGQDGDGKVCIYKKADVGAI</sequence>
<comment type="catalytic activity">
    <reaction evidence="1">
        <text>Eliminative cleavage of (1-&gt;4)-alpha-D-galacturonan to give oligosaccharides with 4-deoxy-alpha-D-galact-4-enuronosyl groups at their non-reducing ends.</text>
        <dbReference type="EC" id="4.2.2.2"/>
    </reaction>
</comment>
<dbReference type="Pfam" id="PF03211">
    <property type="entry name" value="Pectate_lyase"/>
    <property type="match status" value="1"/>
</dbReference>
<dbReference type="InterPro" id="IPR012334">
    <property type="entry name" value="Pectin_lyas_fold"/>
</dbReference>
<dbReference type="GO" id="GO:0005576">
    <property type="term" value="C:extracellular region"/>
    <property type="evidence" value="ECO:0007669"/>
    <property type="project" value="UniProtKB-SubCell"/>
</dbReference>
<protein>
    <recommendedName>
        <fullName evidence="4">pectate lyase</fullName>
        <ecNumber evidence="4">4.2.2.2</ecNumber>
    </recommendedName>
</protein>
<comment type="cofactor">
    <cofactor evidence="2">
        <name>Ca(2+)</name>
        <dbReference type="ChEBI" id="CHEBI:29108"/>
    </cofactor>
</comment>
<dbReference type="AlphaFoldDB" id="A0A1I7SIQ8"/>
<evidence type="ECO:0000256" key="8">
    <source>
        <dbReference type="ARBA" id="ARBA00023239"/>
    </source>
</evidence>
<comment type="subcellular location">
    <subcellularLocation>
        <location evidence="3">Secreted</location>
    </subcellularLocation>
</comment>
<evidence type="ECO:0000256" key="5">
    <source>
        <dbReference type="ARBA" id="ARBA00022525"/>
    </source>
</evidence>
<evidence type="ECO:0000256" key="3">
    <source>
        <dbReference type="ARBA" id="ARBA00004613"/>
    </source>
</evidence>
<dbReference type="InterPro" id="IPR004898">
    <property type="entry name" value="Pectate_lyase_PlyH/PlyE-like"/>
</dbReference>
<dbReference type="GO" id="GO:0030570">
    <property type="term" value="F:pectate lyase activity"/>
    <property type="evidence" value="ECO:0007669"/>
    <property type="project" value="UniProtKB-EC"/>
</dbReference>
<organism evidence="9 10">
    <name type="scientific">Bursaphelenchus xylophilus</name>
    <name type="common">Pinewood nematode worm</name>
    <name type="synonym">Aphelenchoides xylophilus</name>
    <dbReference type="NCBI Taxonomy" id="6326"/>
    <lineage>
        <taxon>Eukaryota</taxon>
        <taxon>Metazoa</taxon>
        <taxon>Ecdysozoa</taxon>
        <taxon>Nematoda</taxon>
        <taxon>Chromadorea</taxon>
        <taxon>Rhabditida</taxon>
        <taxon>Tylenchina</taxon>
        <taxon>Tylenchomorpha</taxon>
        <taxon>Aphelenchoidea</taxon>
        <taxon>Aphelenchoididae</taxon>
        <taxon>Bursaphelenchus</taxon>
    </lineage>
</organism>